<organism evidence="2 3">
    <name type="scientific">Luedemannella flava</name>
    <dbReference type="NCBI Taxonomy" id="349316"/>
    <lineage>
        <taxon>Bacteria</taxon>
        <taxon>Bacillati</taxon>
        <taxon>Actinomycetota</taxon>
        <taxon>Actinomycetes</taxon>
        <taxon>Micromonosporales</taxon>
        <taxon>Micromonosporaceae</taxon>
        <taxon>Luedemannella</taxon>
    </lineage>
</organism>
<evidence type="ECO:0000259" key="1">
    <source>
        <dbReference type="Pfam" id="PF03781"/>
    </source>
</evidence>
<dbReference type="Proteomes" id="UP001500218">
    <property type="component" value="Unassembled WGS sequence"/>
</dbReference>
<name>A0ABN2MBZ9_9ACTN</name>
<dbReference type="PANTHER" id="PTHR23150:SF19">
    <property type="entry name" value="FORMYLGLYCINE-GENERATING ENZYME"/>
    <property type="match status" value="1"/>
</dbReference>
<dbReference type="InterPro" id="IPR051043">
    <property type="entry name" value="Sulfatase_Mod_Factor_Kinase"/>
</dbReference>
<sequence>MAVFYIDVHPVTVDDYARFVEQTGHRPPGKAPQPYLEPLTGDHPVVRVTWQDAVDYATWAGKRLPSAREREKAARGPAGNLYPWGSDETLSRFTIAENYLPGTTAIGEHPDGAGPYGARDMCGNVWEWTGTAAAGATCAGVGPSGPRHSMRQPPPRA</sequence>
<evidence type="ECO:0000313" key="2">
    <source>
        <dbReference type="EMBL" id="GAA1819594.1"/>
    </source>
</evidence>
<dbReference type="Gene3D" id="3.90.1580.10">
    <property type="entry name" value="paralog of FGE (formylglycine-generating enzyme)"/>
    <property type="match status" value="1"/>
</dbReference>
<dbReference type="InterPro" id="IPR042095">
    <property type="entry name" value="SUMF_sf"/>
</dbReference>
<dbReference type="SUPFAM" id="SSF56436">
    <property type="entry name" value="C-type lectin-like"/>
    <property type="match status" value="1"/>
</dbReference>
<dbReference type="EMBL" id="BAAALT010000164">
    <property type="protein sequence ID" value="GAA1819594.1"/>
    <property type="molecule type" value="Genomic_DNA"/>
</dbReference>
<dbReference type="InterPro" id="IPR016187">
    <property type="entry name" value="CTDL_fold"/>
</dbReference>
<comment type="caution">
    <text evidence="2">The sequence shown here is derived from an EMBL/GenBank/DDBJ whole genome shotgun (WGS) entry which is preliminary data.</text>
</comment>
<reference evidence="2 3" key="1">
    <citation type="journal article" date="2019" name="Int. J. Syst. Evol. Microbiol.">
        <title>The Global Catalogue of Microorganisms (GCM) 10K type strain sequencing project: providing services to taxonomists for standard genome sequencing and annotation.</title>
        <authorList>
            <consortium name="The Broad Institute Genomics Platform"/>
            <consortium name="The Broad Institute Genome Sequencing Center for Infectious Disease"/>
            <person name="Wu L."/>
            <person name="Ma J."/>
        </authorList>
    </citation>
    <scope>NUCLEOTIDE SEQUENCE [LARGE SCALE GENOMIC DNA]</scope>
    <source>
        <strain evidence="2 3">JCM 13250</strain>
    </source>
</reference>
<keyword evidence="3" id="KW-1185">Reference proteome</keyword>
<gene>
    <name evidence="2" type="ORF">GCM10009682_45170</name>
</gene>
<dbReference type="InterPro" id="IPR005532">
    <property type="entry name" value="SUMF_dom"/>
</dbReference>
<feature type="domain" description="Sulfatase-modifying factor enzyme-like" evidence="1">
    <location>
        <begin position="3"/>
        <end position="132"/>
    </location>
</feature>
<accession>A0ABN2MBZ9</accession>
<dbReference type="PANTHER" id="PTHR23150">
    <property type="entry name" value="SULFATASE MODIFYING FACTOR 1, 2"/>
    <property type="match status" value="1"/>
</dbReference>
<protein>
    <recommendedName>
        <fullName evidence="1">Sulfatase-modifying factor enzyme-like domain-containing protein</fullName>
    </recommendedName>
</protein>
<proteinExistence type="predicted"/>
<dbReference type="Pfam" id="PF03781">
    <property type="entry name" value="FGE-sulfatase"/>
    <property type="match status" value="1"/>
</dbReference>
<evidence type="ECO:0000313" key="3">
    <source>
        <dbReference type="Proteomes" id="UP001500218"/>
    </source>
</evidence>